<dbReference type="AlphaFoldDB" id="A0A1C1A8Q9"/>
<keyword evidence="1" id="KW-0472">Membrane</keyword>
<sequence>MWNLYDIEKKYEAHVKELEERSRKAHLHMKEEKTGLRPRAVVRWLSLAVIVVLGYLTLK</sequence>
<gene>
    <name evidence="2" type="ORF">A8709_23650</name>
</gene>
<accession>A0A1C1A8Q9</accession>
<comment type="caution">
    <text evidence="2">The sequence shown here is derived from an EMBL/GenBank/DDBJ whole genome shotgun (WGS) entry which is preliminary data.</text>
</comment>
<reference evidence="3" key="1">
    <citation type="submission" date="2016-05" db="EMBL/GenBank/DDBJ databases">
        <title>Paenibacillus oryzae. sp. nov., isolated from the rice root.</title>
        <authorList>
            <person name="Zhang J."/>
            <person name="Zhang X."/>
        </authorList>
    </citation>
    <scope>NUCLEOTIDE SEQUENCE [LARGE SCALE GENOMIC DNA]</scope>
    <source>
        <strain evidence="3">KCTC13222</strain>
    </source>
</reference>
<evidence type="ECO:0000313" key="2">
    <source>
        <dbReference type="EMBL" id="OCT16994.1"/>
    </source>
</evidence>
<dbReference type="EMBL" id="LYPC01000002">
    <property type="protein sequence ID" value="OCT16994.1"/>
    <property type="molecule type" value="Genomic_DNA"/>
</dbReference>
<keyword evidence="3" id="KW-1185">Reference proteome</keyword>
<protein>
    <submittedName>
        <fullName evidence="2">Uncharacterized protein</fullName>
    </submittedName>
</protein>
<keyword evidence="1" id="KW-1133">Transmembrane helix</keyword>
<dbReference type="RefSeq" id="WP_065850252.1">
    <property type="nucleotide sequence ID" value="NZ_LYPC01000002.1"/>
</dbReference>
<dbReference type="Proteomes" id="UP000093309">
    <property type="component" value="Unassembled WGS sequence"/>
</dbReference>
<evidence type="ECO:0000313" key="3">
    <source>
        <dbReference type="Proteomes" id="UP000093309"/>
    </source>
</evidence>
<keyword evidence="1" id="KW-0812">Transmembrane</keyword>
<feature type="transmembrane region" description="Helical" evidence="1">
    <location>
        <begin position="40"/>
        <end position="58"/>
    </location>
</feature>
<dbReference type="STRING" id="512399.A8709_23650"/>
<organism evidence="2 3">
    <name type="scientific">Paenibacillus pectinilyticus</name>
    <dbReference type="NCBI Taxonomy" id="512399"/>
    <lineage>
        <taxon>Bacteria</taxon>
        <taxon>Bacillati</taxon>
        <taxon>Bacillota</taxon>
        <taxon>Bacilli</taxon>
        <taxon>Bacillales</taxon>
        <taxon>Paenibacillaceae</taxon>
        <taxon>Paenibacillus</taxon>
    </lineage>
</organism>
<proteinExistence type="predicted"/>
<dbReference type="OrthoDB" id="2628252at2"/>
<evidence type="ECO:0000256" key="1">
    <source>
        <dbReference type="SAM" id="Phobius"/>
    </source>
</evidence>
<name>A0A1C1A8Q9_9BACL</name>